<evidence type="ECO:0000313" key="4">
    <source>
        <dbReference type="EMBL" id="TDK67147.1"/>
    </source>
</evidence>
<dbReference type="SUPFAM" id="SSF47757">
    <property type="entry name" value="Chemotaxis receptor methyltransferase CheR, N-terminal domain"/>
    <property type="match status" value="1"/>
</dbReference>
<dbReference type="Gene3D" id="3.40.50.180">
    <property type="entry name" value="Methylesterase CheB, C-terminal domain"/>
    <property type="match status" value="1"/>
</dbReference>
<evidence type="ECO:0000259" key="2">
    <source>
        <dbReference type="PROSITE" id="PS50122"/>
    </source>
</evidence>
<sequence>MNVTIQSSDKTHRVSVLGCLDSATDRTKVKKILAHASPLDLVQIDFFDADLLPGEIVHALKACLDHSINLKINTYHYLLTHSLMRLGFHVHQVSVKSTHSPSTSYEVLVLAGSANSLDKILHIIEALPLSKATIFVVQHVKEDQLNLMDQLLRVRTNYRVVMPRNLQEITPETIYVAPQGHHMKVANGMVYLTRDRPVQFARPSIDALFESLASEYGDKIIAMLLCGFGRDGVDGCAMLKKAGACVIIENSEECAEACVLPDAAIEAGKFDHIFTLPTMTSVAAAAICTDEFGMTNEHFGLFITAIYEQYGYDFRGYQMDSFKRRINNLMVQFGLPHFIDFQRAIFSDQSIFNRMIAEVSVGVSAFFRHPDQFRILREQIFPYLASFPVIKLWSAGCATGEEPYSLAILLEELGLLKRARLFATDFNAYLIEVAKTGIFPGKLLESSQHNYEKSGGVGSFTSFIQFNQQFLSIREDISASTLFHRHSLVDEGVFNEFQLIMCRNVMIYFKPELQKKILERFARSLHRDGFLVLGPQDGLHHIATETGFVPYIKGGHIYRLSHGGLNG</sequence>
<feature type="active site" evidence="1">
    <location>
        <position position="231"/>
    </location>
</feature>
<dbReference type="Pfam" id="PF01739">
    <property type="entry name" value="CheR"/>
    <property type="match status" value="1"/>
</dbReference>
<dbReference type="PROSITE" id="PS50123">
    <property type="entry name" value="CHER"/>
    <property type="match status" value="1"/>
</dbReference>
<dbReference type="InterPro" id="IPR000780">
    <property type="entry name" value="CheR_MeTrfase"/>
</dbReference>
<dbReference type="GO" id="GO:0005737">
    <property type="term" value="C:cytoplasm"/>
    <property type="evidence" value="ECO:0007669"/>
    <property type="project" value="InterPro"/>
</dbReference>
<dbReference type="EMBL" id="SMYL01000002">
    <property type="protein sequence ID" value="TDK67147.1"/>
    <property type="molecule type" value="Genomic_DNA"/>
</dbReference>
<dbReference type="PRINTS" id="PR00996">
    <property type="entry name" value="CHERMTFRASE"/>
</dbReference>
<comment type="caution">
    <text evidence="4">The sequence shown here is derived from an EMBL/GenBank/DDBJ whole genome shotgun (WGS) entry which is preliminary data.</text>
</comment>
<accession>A0A4R5W5F1</accession>
<dbReference type="SUPFAM" id="SSF52738">
    <property type="entry name" value="Methylesterase CheB, C-terminal domain"/>
    <property type="match status" value="1"/>
</dbReference>
<keyword evidence="5" id="KW-1185">Reference proteome</keyword>
<proteinExistence type="predicted"/>
<evidence type="ECO:0000259" key="3">
    <source>
        <dbReference type="PROSITE" id="PS50123"/>
    </source>
</evidence>
<dbReference type="GO" id="GO:0006935">
    <property type="term" value="P:chemotaxis"/>
    <property type="evidence" value="ECO:0007669"/>
    <property type="project" value="UniProtKB-UniRule"/>
</dbReference>
<dbReference type="InterPro" id="IPR035909">
    <property type="entry name" value="CheB_C"/>
</dbReference>
<evidence type="ECO:0008006" key="6">
    <source>
        <dbReference type="Google" id="ProtNLM"/>
    </source>
</evidence>
<dbReference type="SMART" id="SM00138">
    <property type="entry name" value="MeTrc"/>
    <property type="match status" value="1"/>
</dbReference>
<reference evidence="4 5" key="1">
    <citation type="submission" date="2019-03" db="EMBL/GenBank/DDBJ databases">
        <title>Sapientia aquatica gen. nov., sp. nov., isolated from a crater lake.</title>
        <authorList>
            <person name="Felfoldi T."/>
            <person name="Szabo A."/>
            <person name="Toth E."/>
            <person name="Schumann P."/>
            <person name="Keki Z."/>
            <person name="Marialigeti K."/>
            <person name="Mathe I."/>
        </authorList>
    </citation>
    <scope>NUCLEOTIDE SEQUENCE [LARGE SCALE GENOMIC DNA]</scope>
    <source>
        <strain evidence="4 5">SA-152</strain>
    </source>
</reference>
<keyword evidence="1" id="KW-0378">Hydrolase</keyword>
<dbReference type="Pfam" id="PF03705">
    <property type="entry name" value="CheR_N"/>
    <property type="match status" value="1"/>
</dbReference>
<dbReference type="AlphaFoldDB" id="A0A4R5W5F1"/>
<organism evidence="4 5">
    <name type="scientific">Sapientia aquatica</name>
    <dbReference type="NCBI Taxonomy" id="1549640"/>
    <lineage>
        <taxon>Bacteria</taxon>
        <taxon>Pseudomonadati</taxon>
        <taxon>Pseudomonadota</taxon>
        <taxon>Betaproteobacteria</taxon>
        <taxon>Burkholderiales</taxon>
        <taxon>Oxalobacteraceae</taxon>
        <taxon>Sapientia</taxon>
    </lineage>
</organism>
<dbReference type="InterPro" id="IPR029063">
    <property type="entry name" value="SAM-dependent_MTases_sf"/>
</dbReference>
<feature type="active site" evidence="1">
    <location>
        <position position="139"/>
    </location>
</feature>
<dbReference type="CDD" id="cd16433">
    <property type="entry name" value="CheB"/>
    <property type="match status" value="1"/>
</dbReference>
<dbReference type="SUPFAM" id="SSF53335">
    <property type="entry name" value="S-adenosyl-L-methionine-dependent methyltransferases"/>
    <property type="match status" value="1"/>
</dbReference>
<dbReference type="InterPro" id="IPR022641">
    <property type="entry name" value="CheR_N"/>
</dbReference>
<dbReference type="PANTHER" id="PTHR24422">
    <property type="entry name" value="CHEMOTAXIS PROTEIN METHYLTRANSFERASE"/>
    <property type="match status" value="1"/>
</dbReference>
<dbReference type="Gene3D" id="3.40.50.150">
    <property type="entry name" value="Vaccinia Virus protein VP39"/>
    <property type="match status" value="1"/>
</dbReference>
<name>A0A4R5W5F1_9BURK</name>
<dbReference type="PROSITE" id="PS50122">
    <property type="entry name" value="CHEB"/>
    <property type="match status" value="1"/>
</dbReference>
<keyword evidence="1" id="KW-0145">Chemotaxis</keyword>
<dbReference type="OrthoDB" id="9816309at2"/>
<dbReference type="InterPro" id="IPR000673">
    <property type="entry name" value="Sig_transdc_resp-reg_Me-estase"/>
</dbReference>
<dbReference type="PANTHER" id="PTHR24422:SF8">
    <property type="entry name" value="CHEMOTAXIS PROTEIN"/>
    <property type="match status" value="1"/>
</dbReference>
<dbReference type="InterPro" id="IPR050903">
    <property type="entry name" value="Bact_Chemotaxis_MeTrfase"/>
</dbReference>
<dbReference type="GO" id="GO:0008757">
    <property type="term" value="F:S-adenosylmethionine-dependent methyltransferase activity"/>
    <property type="evidence" value="ECO:0007669"/>
    <property type="project" value="InterPro"/>
</dbReference>
<dbReference type="GO" id="GO:0008984">
    <property type="term" value="F:protein-glutamate methylesterase activity"/>
    <property type="evidence" value="ECO:0007669"/>
    <property type="project" value="InterPro"/>
</dbReference>
<feature type="domain" description="CheB-type methylesterase" evidence="2">
    <location>
        <begin position="101"/>
        <end position="290"/>
    </location>
</feature>
<dbReference type="RefSeq" id="WP_133326105.1">
    <property type="nucleotide sequence ID" value="NZ_SMYL01000002.1"/>
</dbReference>
<dbReference type="Proteomes" id="UP000294829">
    <property type="component" value="Unassembled WGS sequence"/>
</dbReference>
<feature type="active site" evidence="1">
    <location>
        <position position="113"/>
    </location>
</feature>
<evidence type="ECO:0000256" key="1">
    <source>
        <dbReference type="PROSITE-ProRule" id="PRU00050"/>
    </source>
</evidence>
<dbReference type="Pfam" id="PF01339">
    <property type="entry name" value="CheB_methylest"/>
    <property type="match status" value="1"/>
</dbReference>
<gene>
    <name evidence="4" type="ORF">E2I14_05125</name>
</gene>
<evidence type="ECO:0000313" key="5">
    <source>
        <dbReference type="Proteomes" id="UP000294829"/>
    </source>
</evidence>
<dbReference type="GO" id="GO:0000156">
    <property type="term" value="F:phosphorelay response regulator activity"/>
    <property type="evidence" value="ECO:0007669"/>
    <property type="project" value="InterPro"/>
</dbReference>
<dbReference type="InterPro" id="IPR022642">
    <property type="entry name" value="CheR_C"/>
</dbReference>
<protein>
    <recommendedName>
        <fullName evidence="6">Chemotaxis protein CheR</fullName>
    </recommendedName>
</protein>
<feature type="domain" description="CheR-type methyltransferase" evidence="3">
    <location>
        <begin position="287"/>
        <end position="548"/>
    </location>
</feature>